<dbReference type="SUPFAM" id="SSF56219">
    <property type="entry name" value="DNase I-like"/>
    <property type="match status" value="1"/>
</dbReference>
<dbReference type="InterPro" id="IPR036691">
    <property type="entry name" value="Endo/exonu/phosph_ase_sf"/>
</dbReference>
<keyword evidence="3" id="KW-1185">Reference proteome</keyword>
<organism evidence="1 3">
    <name type="scientific">Perkinsus olseni</name>
    <name type="common">Perkinsus atlanticus</name>
    <dbReference type="NCBI Taxonomy" id="32597"/>
    <lineage>
        <taxon>Eukaryota</taxon>
        <taxon>Sar</taxon>
        <taxon>Alveolata</taxon>
        <taxon>Perkinsozoa</taxon>
        <taxon>Perkinsea</taxon>
        <taxon>Perkinsida</taxon>
        <taxon>Perkinsidae</taxon>
        <taxon>Perkinsus</taxon>
    </lineage>
</organism>
<evidence type="ECO:0000313" key="3">
    <source>
        <dbReference type="Proteomes" id="UP000553632"/>
    </source>
</evidence>
<evidence type="ECO:0000313" key="2">
    <source>
        <dbReference type="EMBL" id="KAF4737265.1"/>
    </source>
</evidence>
<dbReference type="EMBL" id="JABANO010021784">
    <property type="protein sequence ID" value="KAF4726242.1"/>
    <property type="molecule type" value="Genomic_DNA"/>
</dbReference>
<dbReference type="Proteomes" id="UP000553632">
    <property type="component" value="Unassembled WGS sequence"/>
</dbReference>
<sequence>MPCFDPMTYSPPLREMLSVYGALDHIATGQAIKLLNWNILADIYCTPQQYPYCPPWALSWNYRRHLIIKQIAALEGDVVCLQ</sequence>
<protein>
    <submittedName>
        <fullName evidence="1">CCR4-NOT transcription complex subunit 6-like</fullName>
    </submittedName>
</protein>
<dbReference type="Proteomes" id="UP000574390">
    <property type="component" value="Unassembled WGS sequence"/>
</dbReference>
<proteinExistence type="predicted"/>
<dbReference type="PANTHER" id="PTHR12121:SF36">
    <property type="entry name" value="ENDONUCLEASE_EXONUCLEASE_PHOSPHATASE DOMAIN-CONTAINING PROTEIN"/>
    <property type="match status" value="1"/>
</dbReference>
<dbReference type="InterPro" id="IPR050410">
    <property type="entry name" value="CCR4/nocturin_mRNA_transcr"/>
</dbReference>
<dbReference type="AlphaFoldDB" id="A0A7J6S180"/>
<gene>
    <name evidence="1" type="primary">CNOT6L_1</name>
    <name evidence="2" type="synonym">CNOT6L_2</name>
    <name evidence="2" type="ORF">FOZ62_012387</name>
    <name evidence="1" type="ORF">FOZ63_013726</name>
</gene>
<name>A0A7J6S180_PEROL</name>
<dbReference type="Gene3D" id="3.60.10.10">
    <property type="entry name" value="Endonuclease/exonuclease/phosphatase"/>
    <property type="match status" value="1"/>
</dbReference>
<reference evidence="3 4" key="1">
    <citation type="submission" date="2020-04" db="EMBL/GenBank/DDBJ databases">
        <title>Perkinsus olseni comparative genomics.</title>
        <authorList>
            <person name="Bogema D.R."/>
        </authorList>
    </citation>
    <scope>NUCLEOTIDE SEQUENCE [LARGE SCALE GENOMIC DNA]</scope>
    <source>
        <strain evidence="2">ATCC PRA-205</strain>
        <strain evidence="1 3">ATCC PRA-207</strain>
    </source>
</reference>
<dbReference type="PANTHER" id="PTHR12121">
    <property type="entry name" value="CARBON CATABOLITE REPRESSOR PROTEIN 4"/>
    <property type="match status" value="1"/>
</dbReference>
<feature type="non-terminal residue" evidence="1">
    <location>
        <position position="1"/>
    </location>
</feature>
<dbReference type="EMBL" id="JABANM010011695">
    <property type="protein sequence ID" value="KAF4737265.1"/>
    <property type="molecule type" value="Genomic_DNA"/>
</dbReference>
<evidence type="ECO:0000313" key="4">
    <source>
        <dbReference type="Proteomes" id="UP000574390"/>
    </source>
</evidence>
<accession>A0A7J6S180</accession>
<evidence type="ECO:0000313" key="1">
    <source>
        <dbReference type="EMBL" id="KAF4726242.1"/>
    </source>
</evidence>
<comment type="caution">
    <text evidence="1">The sequence shown here is derived from an EMBL/GenBank/DDBJ whole genome shotgun (WGS) entry which is preliminary data.</text>
</comment>
<dbReference type="GO" id="GO:0000175">
    <property type="term" value="F:3'-5'-RNA exonuclease activity"/>
    <property type="evidence" value="ECO:0007669"/>
    <property type="project" value="TreeGrafter"/>
</dbReference>